<evidence type="ECO:0000256" key="1">
    <source>
        <dbReference type="ARBA" id="ARBA00010923"/>
    </source>
</evidence>
<evidence type="ECO:0000259" key="4">
    <source>
        <dbReference type="Pfam" id="PF01420"/>
    </source>
</evidence>
<comment type="similarity">
    <text evidence="1">Belongs to the type-I restriction system S methylase family.</text>
</comment>
<evidence type="ECO:0000256" key="2">
    <source>
        <dbReference type="ARBA" id="ARBA00022747"/>
    </source>
</evidence>
<dbReference type="EMBL" id="CP006959">
    <property type="protein sequence ID" value="AJK51066.1"/>
    <property type="molecule type" value="Genomic_DNA"/>
</dbReference>
<keyword evidence="2" id="KW-0680">Restriction system</keyword>
<dbReference type="InterPro" id="IPR044946">
    <property type="entry name" value="Restrct_endonuc_typeI_TRD_sf"/>
</dbReference>
<dbReference type="GO" id="GO:0003677">
    <property type="term" value="F:DNA binding"/>
    <property type="evidence" value="ECO:0007669"/>
    <property type="project" value="UniProtKB-KW"/>
</dbReference>
<dbReference type="InterPro" id="IPR000055">
    <property type="entry name" value="Restrct_endonuc_typeI_TRD"/>
</dbReference>
<reference evidence="5 6" key="1">
    <citation type="submission" date="2013-12" db="EMBL/GenBank/DDBJ databases">
        <authorList>
            <person name="Wang R."/>
            <person name="Li Y."/>
            <person name="Zheng H."/>
            <person name="Xin J."/>
        </authorList>
    </citation>
    <scope>NUCLEOTIDE SEQUENCE [LARGE SCALE GENOMIC DNA]</scope>
    <source>
        <strain evidence="5 6">87001</strain>
    </source>
</reference>
<keyword evidence="6" id="KW-1185">Reference proteome</keyword>
<evidence type="ECO:0000313" key="5">
    <source>
        <dbReference type="EMBL" id="AJK51066.1"/>
    </source>
</evidence>
<dbReference type="AlphaFoldDB" id="A0A9N7BNG6"/>
<evidence type="ECO:0000256" key="3">
    <source>
        <dbReference type="ARBA" id="ARBA00023125"/>
    </source>
</evidence>
<dbReference type="Gene3D" id="1.10.287.1120">
    <property type="entry name" value="Bipartite methylase S protein"/>
    <property type="match status" value="1"/>
</dbReference>
<gene>
    <name evidence="5" type="ORF">MCCG_0064</name>
</gene>
<name>A0A9N7BNG6_MYCCC</name>
<accession>A0A9N7BNG6</accession>
<sequence>MVINDNITKNYIFHFLRKCDFKNEWFKLISIGTQANLNSKKVKNFVIALPIDKKEQSKISSLFFNLDSLITLHQWECNFWKFRNFVFDFLKFQLDFLKKYKNTLTLENRKSWEI</sequence>
<organism evidence="5 6">
    <name type="scientific">Mycoplasma capricolum subsp. capripneumoniae 87001</name>
    <dbReference type="NCBI Taxonomy" id="1124992"/>
    <lineage>
        <taxon>Bacteria</taxon>
        <taxon>Bacillati</taxon>
        <taxon>Mycoplasmatota</taxon>
        <taxon>Mollicutes</taxon>
        <taxon>Mycoplasmataceae</taxon>
        <taxon>Mycoplasma</taxon>
    </lineage>
</organism>
<dbReference type="GO" id="GO:0009307">
    <property type="term" value="P:DNA restriction-modification system"/>
    <property type="evidence" value="ECO:0007669"/>
    <property type="project" value="UniProtKB-KW"/>
</dbReference>
<dbReference type="Proteomes" id="UP000031910">
    <property type="component" value="Chromosome"/>
</dbReference>
<proteinExistence type="inferred from homology"/>
<dbReference type="Gene3D" id="3.90.220.20">
    <property type="entry name" value="DNA methylase specificity domains"/>
    <property type="match status" value="1"/>
</dbReference>
<evidence type="ECO:0000313" key="6">
    <source>
        <dbReference type="Proteomes" id="UP000031910"/>
    </source>
</evidence>
<dbReference type="SUPFAM" id="SSF116734">
    <property type="entry name" value="DNA methylase specificity domain"/>
    <property type="match status" value="1"/>
</dbReference>
<protein>
    <recommendedName>
        <fullName evidence="4">Type I restriction modification DNA specificity domain-containing protein</fullName>
    </recommendedName>
</protein>
<dbReference type="Pfam" id="PF01420">
    <property type="entry name" value="Methylase_S"/>
    <property type="match status" value="1"/>
</dbReference>
<keyword evidence="3" id="KW-0238">DNA-binding</keyword>
<feature type="domain" description="Type I restriction modification DNA specificity" evidence="4">
    <location>
        <begin position="4"/>
        <end position="74"/>
    </location>
</feature>
<dbReference type="REBASE" id="102336">
    <property type="entry name" value="S.Mca87001ORF64P"/>
</dbReference>
<dbReference type="KEGG" id="mcai:MCCG_0064"/>